<gene>
    <name evidence="1" type="ordered locus">Ngar_c09930</name>
</gene>
<evidence type="ECO:0000313" key="2">
    <source>
        <dbReference type="Proteomes" id="UP000008037"/>
    </source>
</evidence>
<proteinExistence type="predicted"/>
<dbReference type="Proteomes" id="UP000008037">
    <property type="component" value="Chromosome"/>
</dbReference>
<name>K0IDW3_NITGG</name>
<dbReference type="AlphaFoldDB" id="K0IDW3"/>
<dbReference type="BioCyc" id="CNIT1237085:G1324-991-MONOMER"/>
<keyword evidence="2" id="KW-1185">Reference proteome</keyword>
<organism evidence="1 2">
    <name type="scientific">Nitrososphaera gargensis (strain Ga9.2)</name>
    <dbReference type="NCBI Taxonomy" id="1237085"/>
    <lineage>
        <taxon>Archaea</taxon>
        <taxon>Nitrososphaerota</taxon>
        <taxon>Nitrososphaeria</taxon>
        <taxon>Nitrososphaerales</taxon>
        <taxon>Nitrososphaeraceae</taxon>
        <taxon>Nitrososphaera</taxon>
    </lineage>
</organism>
<reference evidence="1 2" key="1">
    <citation type="journal article" date="2012" name="Environ. Microbiol.">
        <title>The genome of the ammonia-oxidizing Candidatus Nitrososphaera gargensis: insights into metabolic versatility and environmental adaptations.</title>
        <authorList>
            <person name="Spang A."/>
            <person name="Poehlein A."/>
            <person name="Offre P."/>
            <person name="Zumbragel S."/>
            <person name="Haider S."/>
            <person name="Rychlik N."/>
            <person name="Nowka B."/>
            <person name="Schmeisser C."/>
            <person name="Lebedeva E.V."/>
            <person name="Rattei T."/>
            <person name="Bohm C."/>
            <person name="Schmid M."/>
            <person name="Galushko A."/>
            <person name="Hatzenpichler R."/>
            <person name="Weinmaier T."/>
            <person name="Daniel R."/>
            <person name="Schleper C."/>
            <person name="Spieck E."/>
            <person name="Streit W."/>
            <person name="Wagner M."/>
        </authorList>
    </citation>
    <scope>NUCLEOTIDE SEQUENCE [LARGE SCALE GENOMIC DNA]</scope>
    <source>
        <strain evidence="2">Ga9.2</strain>
    </source>
</reference>
<dbReference type="KEGG" id="nga:Ngar_c09930"/>
<dbReference type="EMBL" id="CP002408">
    <property type="protein sequence ID" value="AFU57935.1"/>
    <property type="molecule type" value="Genomic_DNA"/>
</dbReference>
<dbReference type="InParanoid" id="K0IDW3"/>
<accession>K0IDW3</accession>
<protein>
    <submittedName>
        <fullName evidence="1">Uncharacterized protein</fullName>
    </submittedName>
</protein>
<dbReference type="HOGENOM" id="CLU_2629847_0_0_2"/>
<evidence type="ECO:0000313" key="1">
    <source>
        <dbReference type="EMBL" id="AFU57935.1"/>
    </source>
</evidence>
<sequence>MVEESFVRILTVVALFSVGTVSAITTATKESRIAAAPATVHRYGTLAETKWHEVMIDDYYRIESALLHVKENGFAFS</sequence>